<evidence type="ECO:0000313" key="1">
    <source>
        <dbReference type="EMBL" id="NDV37003.1"/>
    </source>
</evidence>
<dbReference type="EMBL" id="GIBP01008034">
    <property type="protein sequence ID" value="NDV37003.1"/>
    <property type="molecule type" value="Transcribed_RNA"/>
</dbReference>
<dbReference type="AlphaFoldDB" id="A0A6B2LIZ4"/>
<reference evidence="1" key="1">
    <citation type="journal article" date="2020" name="J. Eukaryot. Microbiol.">
        <title>De novo Sequencing, Assembly and Annotation of the Transcriptome for the Free-Living Testate Amoeba Arcella intermedia.</title>
        <authorList>
            <person name="Ribeiro G.M."/>
            <person name="Porfirio-Sousa A.L."/>
            <person name="Maurer-Alcala X.X."/>
            <person name="Katz L.A."/>
            <person name="Lahr D.J.G."/>
        </authorList>
    </citation>
    <scope>NUCLEOTIDE SEQUENCE</scope>
</reference>
<accession>A0A6B2LIZ4</accession>
<name>A0A6B2LIZ4_9EUKA</name>
<organism evidence="1">
    <name type="scientific">Arcella intermedia</name>
    <dbReference type="NCBI Taxonomy" id="1963864"/>
    <lineage>
        <taxon>Eukaryota</taxon>
        <taxon>Amoebozoa</taxon>
        <taxon>Tubulinea</taxon>
        <taxon>Elardia</taxon>
        <taxon>Arcellinida</taxon>
        <taxon>Sphaerothecina</taxon>
        <taxon>Arcellidae</taxon>
        <taxon>Arcella</taxon>
    </lineage>
</organism>
<proteinExistence type="predicted"/>
<protein>
    <submittedName>
        <fullName evidence="1">Uncharacterized protein</fullName>
    </submittedName>
</protein>
<sequence>METLTMETLTMETLTMETLIMETIMDLYLPLCLPSLNPIEDPTIPHSTLLNLVSFNHMGVDILLYLLSNPQKEMHHLPSILPIPLPSIPSSLPLRHQHSPTTLMNFPISLPLPHSSNLPCQTPLSGISWALWYTWEGCPQTKEQSLKLKQRISPYMNYKYVQQNGSSSYWIVAIPSPCLIK</sequence>